<organism evidence="2 3">
    <name type="scientific">Stephania japonica</name>
    <dbReference type="NCBI Taxonomy" id="461633"/>
    <lineage>
        <taxon>Eukaryota</taxon>
        <taxon>Viridiplantae</taxon>
        <taxon>Streptophyta</taxon>
        <taxon>Embryophyta</taxon>
        <taxon>Tracheophyta</taxon>
        <taxon>Spermatophyta</taxon>
        <taxon>Magnoliopsida</taxon>
        <taxon>Ranunculales</taxon>
        <taxon>Menispermaceae</taxon>
        <taxon>Menispermoideae</taxon>
        <taxon>Cissampelideae</taxon>
        <taxon>Stephania</taxon>
    </lineage>
</organism>
<dbReference type="AlphaFoldDB" id="A0AAP0J9Z9"/>
<reference evidence="2 3" key="1">
    <citation type="submission" date="2024-01" db="EMBL/GenBank/DDBJ databases">
        <title>Genome assemblies of Stephania.</title>
        <authorList>
            <person name="Yang L."/>
        </authorList>
    </citation>
    <scope>NUCLEOTIDE SEQUENCE [LARGE SCALE GENOMIC DNA]</scope>
    <source>
        <strain evidence="2">QJT</strain>
        <tissue evidence="2">Leaf</tissue>
    </source>
</reference>
<evidence type="ECO:0000313" key="3">
    <source>
        <dbReference type="Proteomes" id="UP001417504"/>
    </source>
</evidence>
<gene>
    <name evidence="2" type="ORF">Sjap_010864</name>
</gene>
<dbReference type="EMBL" id="JBBNAE010000004">
    <property type="protein sequence ID" value="KAK9130377.1"/>
    <property type="molecule type" value="Genomic_DNA"/>
</dbReference>
<feature type="region of interest" description="Disordered" evidence="1">
    <location>
        <begin position="1"/>
        <end position="21"/>
    </location>
</feature>
<feature type="region of interest" description="Disordered" evidence="1">
    <location>
        <begin position="62"/>
        <end position="93"/>
    </location>
</feature>
<protein>
    <submittedName>
        <fullName evidence="2">Uncharacterized protein</fullName>
    </submittedName>
</protein>
<feature type="compositionally biased region" description="Acidic residues" evidence="1">
    <location>
        <begin position="77"/>
        <end position="93"/>
    </location>
</feature>
<proteinExistence type="predicted"/>
<name>A0AAP0J9Z9_9MAGN</name>
<sequence length="93" mass="10882">MMRRHDEAGSSRPMFVDDESFGQFKKDSKEMQATILKLIEDKTVDHEQLFEMQGRLGRMEQAFMERSSAQERKYDVDVDDDDAHSDSTTEDDE</sequence>
<dbReference type="Proteomes" id="UP001417504">
    <property type="component" value="Unassembled WGS sequence"/>
</dbReference>
<keyword evidence="3" id="KW-1185">Reference proteome</keyword>
<comment type="caution">
    <text evidence="2">The sequence shown here is derived from an EMBL/GenBank/DDBJ whole genome shotgun (WGS) entry which is preliminary data.</text>
</comment>
<evidence type="ECO:0000313" key="2">
    <source>
        <dbReference type="EMBL" id="KAK9130377.1"/>
    </source>
</evidence>
<evidence type="ECO:0000256" key="1">
    <source>
        <dbReference type="SAM" id="MobiDB-lite"/>
    </source>
</evidence>
<accession>A0AAP0J9Z9</accession>